<feature type="compositionally biased region" description="Polar residues" evidence="1">
    <location>
        <begin position="214"/>
        <end position="230"/>
    </location>
</feature>
<dbReference type="EMBL" id="BSYO01000023">
    <property type="protein sequence ID" value="GMH21304.1"/>
    <property type="molecule type" value="Genomic_DNA"/>
</dbReference>
<reference evidence="2" key="1">
    <citation type="submission" date="2023-05" db="EMBL/GenBank/DDBJ databases">
        <title>Nepenthes gracilis genome sequencing.</title>
        <authorList>
            <person name="Fukushima K."/>
        </authorList>
    </citation>
    <scope>NUCLEOTIDE SEQUENCE</scope>
    <source>
        <strain evidence="2">SING2019-196</strain>
    </source>
</reference>
<dbReference type="AlphaFoldDB" id="A0AAD3T2C5"/>
<evidence type="ECO:0000313" key="3">
    <source>
        <dbReference type="Proteomes" id="UP001279734"/>
    </source>
</evidence>
<feature type="compositionally biased region" description="Basic and acidic residues" evidence="1">
    <location>
        <begin position="398"/>
        <end position="408"/>
    </location>
</feature>
<feature type="region of interest" description="Disordered" evidence="1">
    <location>
        <begin position="212"/>
        <end position="246"/>
    </location>
</feature>
<feature type="region of interest" description="Disordered" evidence="1">
    <location>
        <begin position="387"/>
        <end position="435"/>
    </location>
</feature>
<feature type="region of interest" description="Disordered" evidence="1">
    <location>
        <begin position="160"/>
        <end position="197"/>
    </location>
</feature>
<comment type="caution">
    <text evidence="2">The sequence shown here is derived from an EMBL/GenBank/DDBJ whole genome shotgun (WGS) entry which is preliminary data.</text>
</comment>
<protein>
    <submittedName>
        <fullName evidence="2">Uncharacterized protein</fullName>
    </submittedName>
</protein>
<dbReference type="Proteomes" id="UP001279734">
    <property type="component" value="Unassembled WGS sequence"/>
</dbReference>
<feature type="compositionally biased region" description="Low complexity" evidence="1">
    <location>
        <begin position="11"/>
        <end position="27"/>
    </location>
</feature>
<feature type="compositionally biased region" description="Low complexity" evidence="1">
    <location>
        <begin position="412"/>
        <end position="421"/>
    </location>
</feature>
<evidence type="ECO:0000313" key="2">
    <source>
        <dbReference type="EMBL" id="GMH21304.1"/>
    </source>
</evidence>
<evidence type="ECO:0000256" key="1">
    <source>
        <dbReference type="SAM" id="MobiDB-lite"/>
    </source>
</evidence>
<proteinExistence type="predicted"/>
<organism evidence="2 3">
    <name type="scientific">Nepenthes gracilis</name>
    <name type="common">Slender pitcher plant</name>
    <dbReference type="NCBI Taxonomy" id="150966"/>
    <lineage>
        <taxon>Eukaryota</taxon>
        <taxon>Viridiplantae</taxon>
        <taxon>Streptophyta</taxon>
        <taxon>Embryophyta</taxon>
        <taxon>Tracheophyta</taxon>
        <taxon>Spermatophyta</taxon>
        <taxon>Magnoliopsida</taxon>
        <taxon>eudicotyledons</taxon>
        <taxon>Gunneridae</taxon>
        <taxon>Pentapetalae</taxon>
        <taxon>Caryophyllales</taxon>
        <taxon>Nepenthaceae</taxon>
        <taxon>Nepenthes</taxon>
    </lineage>
</organism>
<name>A0AAD3T2C5_NEPGR</name>
<feature type="region of interest" description="Disordered" evidence="1">
    <location>
        <begin position="1"/>
        <end position="67"/>
    </location>
</feature>
<feature type="compositionally biased region" description="Low complexity" evidence="1">
    <location>
        <begin position="34"/>
        <end position="47"/>
    </location>
</feature>
<accession>A0AAD3T2C5</accession>
<sequence length="565" mass="60291">MALVLHPCAPSHPNAHSSALSSLSNVVPLPPSSRPSSPLFRQSPSLSRVHERWGPSESAPYSPSSQPIHLSDFDFPSILASRSIAPKARRSSASGASSALALDILFASPLPPSFQSSFANEIVQVVLPESVEDAGVSQGELDGLTHPPVHLIAEIPSKSGSACSGNPDFNGPSGASNVIPSLPESISPGSERRSSDGLLAHRQSDCLKEMHAMPSQSTGGAVSNIASASSHSDDPTSGPPGIDLKAIPTSNTFKVLQEANMIDPSESLDQISIAQLNGDDLDPPLSLFFFGNFSIIQLPTQKQQQQDTKSKISHSSSILEEACTSSSALSTASFSIIQLPTQKQQQQDTKSKISHSSSIFEEDCTSSSALSTARWSRNPIQLLKAEPQLHPNLSDGGPRWHADEKAWDTESEPTTPSSGSTMDKAGTNSRPDSLGSIVSAESIAEQNGRLTSKDSNSKPSSNGYTTLATRQPAAAWLEQHLRSYSAHPMKQRTMTEQHGILLSHPLFNNKARKLHNPAARKNYNRISRSISNHCSSQSKTAHQSRILPAIGCITIRGTLDMQPLL</sequence>
<gene>
    <name evidence="2" type="ORF">Nepgr_023146</name>
</gene>
<feature type="region of interest" description="Disordered" evidence="1">
    <location>
        <begin position="446"/>
        <end position="465"/>
    </location>
</feature>
<keyword evidence="3" id="KW-1185">Reference proteome</keyword>